<evidence type="ECO:0000256" key="1">
    <source>
        <dbReference type="ARBA" id="ARBA00023015"/>
    </source>
</evidence>
<dbReference type="Pfam" id="PF12852">
    <property type="entry name" value="Cupin_6"/>
    <property type="match status" value="1"/>
</dbReference>
<dbReference type="InterPro" id="IPR050204">
    <property type="entry name" value="AraC_XylS_family_regulators"/>
</dbReference>
<gene>
    <name evidence="5" type="ORF">EV138_6786</name>
</gene>
<proteinExistence type="predicted"/>
<dbReference type="Proteomes" id="UP000295151">
    <property type="component" value="Unassembled WGS sequence"/>
</dbReference>
<organism evidence="5 6">
    <name type="scientific">Kribbella voronezhensis</name>
    <dbReference type="NCBI Taxonomy" id="2512212"/>
    <lineage>
        <taxon>Bacteria</taxon>
        <taxon>Bacillati</taxon>
        <taxon>Actinomycetota</taxon>
        <taxon>Actinomycetes</taxon>
        <taxon>Propionibacteriales</taxon>
        <taxon>Kribbellaceae</taxon>
        <taxon>Kribbella</taxon>
    </lineage>
</organism>
<dbReference type="InterPro" id="IPR009057">
    <property type="entry name" value="Homeodomain-like_sf"/>
</dbReference>
<dbReference type="Gene3D" id="1.10.10.60">
    <property type="entry name" value="Homeodomain-like"/>
    <property type="match status" value="2"/>
</dbReference>
<dbReference type="GO" id="GO:0003700">
    <property type="term" value="F:DNA-binding transcription factor activity"/>
    <property type="evidence" value="ECO:0007669"/>
    <property type="project" value="InterPro"/>
</dbReference>
<dbReference type="PRINTS" id="PR00032">
    <property type="entry name" value="HTHARAC"/>
</dbReference>
<dbReference type="OrthoDB" id="241790at2"/>
<dbReference type="InterPro" id="IPR020449">
    <property type="entry name" value="Tscrpt_reg_AraC-type_HTH"/>
</dbReference>
<sequence>MDVLSDLLQRAQATNALVRQFIAQPPWSVTYAELPSLSVVAALGGCATLRIDDGAPATLAANDIALITGVGSYTIADDPATPPRYVIRGNTKYVDGQAVGPGEFHAPRTYGDGLGGTTIVRGVYDLHGAVGRRLLDLLPPVAIVAATDRTRPALSLLASETAREEPGQDAVLRRLLDFVLVVALRAWWSGPDATPPSWYQALTAPGIGDALRLLHESPARRWTVAELAGSVAMSRATFAARFTELVGLPPLTYLTSWRLALAADLLRDPAATVAAVARAVGYEDPFAFAVAFKRIYGVTPSAWRR</sequence>
<dbReference type="Pfam" id="PF12833">
    <property type="entry name" value="HTH_18"/>
    <property type="match status" value="1"/>
</dbReference>
<dbReference type="InterPro" id="IPR018060">
    <property type="entry name" value="HTH_AraC"/>
</dbReference>
<dbReference type="InterPro" id="IPR018062">
    <property type="entry name" value="HTH_AraC-typ_CS"/>
</dbReference>
<dbReference type="AlphaFoldDB" id="A0A4R7SZ38"/>
<dbReference type="PROSITE" id="PS00041">
    <property type="entry name" value="HTH_ARAC_FAMILY_1"/>
    <property type="match status" value="1"/>
</dbReference>
<evidence type="ECO:0000313" key="6">
    <source>
        <dbReference type="Proteomes" id="UP000295151"/>
    </source>
</evidence>
<keyword evidence="3" id="KW-0804">Transcription</keyword>
<dbReference type="EMBL" id="SOCE01000002">
    <property type="protein sequence ID" value="TDU84315.1"/>
    <property type="molecule type" value="Genomic_DNA"/>
</dbReference>
<dbReference type="PANTHER" id="PTHR46796:SF13">
    <property type="entry name" value="HTH-TYPE TRANSCRIPTIONAL ACTIVATOR RHAS"/>
    <property type="match status" value="1"/>
</dbReference>
<comment type="caution">
    <text evidence="5">The sequence shown here is derived from an EMBL/GenBank/DDBJ whole genome shotgun (WGS) entry which is preliminary data.</text>
</comment>
<evidence type="ECO:0000259" key="4">
    <source>
        <dbReference type="PROSITE" id="PS01124"/>
    </source>
</evidence>
<feature type="domain" description="HTH araC/xylS-type" evidence="4">
    <location>
        <begin position="208"/>
        <end position="305"/>
    </location>
</feature>
<dbReference type="RefSeq" id="WP_133984007.1">
    <property type="nucleotide sequence ID" value="NZ_SOCE01000002.1"/>
</dbReference>
<reference evidence="5 6" key="1">
    <citation type="submission" date="2019-03" db="EMBL/GenBank/DDBJ databases">
        <title>Genomic Encyclopedia of Type Strains, Phase III (KMG-III): the genomes of soil and plant-associated and newly described type strains.</title>
        <authorList>
            <person name="Whitman W."/>
        </authorList>
    </citation>
    <scope>NUCLEOTIDE SEQUENCE [LARGE SCALE GENOMIC DNA]</scope>
    <source>
        <strain evidence="5 6">VKM Ac-2575</strain>
    </source>
</reference>
<dbReference type="PANTHER" id="PTHR46796">
    <property type="entry name" value="HTH-TYPE TRANSCRIPTIONAL ACTIVATOR RHAS-RELATED"/>
    <property type="match status" value="1"/>
</dbReference>
<evidence type="ECO:0000256" key="3">
    <source>
        <dbReference type="ARBA" id="ARBA00023163"/>
    </source>
</evidence>
<protein>
    <submittedName>
        <fullName evidence="5">AraC-like DNA-binding protein</fullName>
    </submittedName>
</protein>
<keyword evidence="6" id="KW-1185">Reference proteome</keyword>
<keyword evidence="1" id="KW-0805">Transcription regulation</keyword>
<dbReference type="PROSITE" id="PS01124">
    <property type="entry name" value="HTH_ARAC_FAMILY_2"/>
    <property type="match status" value="1"/>
</dbReference>
<evidence type="ECO:0000313" key="5">
    <source>
        <dbReference type="EMBL" id="TDU84315.1"/>
    </source>
</evidence>
<dbReference type="SUPFAM" id="SSF46689">
    <property type="entry name" value="Homeodomain-like"/>
    <property type="match status" value="2"/>
</dbReference>
<evidence type="ECO:0000256" key="2">
    <source>
        <dbReference type="ARBA" id="ARBA00023125"/>
    </source>
</evidence>
<name>A0A4R7SZ38_9ACTN</name>
<keyword evidence="2 5" id="KW-0238">DNA-binding</keyword>
<dbReference type="GO" id="GO:0043565">
    <property type="term" value="F:sequence-specific DNA binding"/>
    <property type="evidence" value="ECO:0007669"/>
    <property type="project" value="InterPro"/>
</dbReference>
<accession>A0A4R7SZ38</accession>
<dbReference type="InterPro" id="IPR032783">
    <property type="entry name" value="AraC_lig"/>
</dbReference>
<dbReference type="SMART" id="SM00342">
    <property type="entry name" value="HTH_ARAC"/>
    <property type="match status" value="1"/>
</dbReference>